<evidence type="ECO:0000313" key="2">
    <source>
        <dbReference type="Proteomes" id="UP000800200"/>
    </source>
</evidence>
<name>A0A6A6DF79_9PEZI</name>
<dbReference type="Proteomes" id="UP000800200">
    <property type="component" value="Unassembled WGS sequence"/>
</dbReference>
<dbReference type="AlphaFoldDB" id="A0A6A6DF79"/>
<evidence type="ECO:0000313" key="1">
    <source>
        <dbReference type="EMBL" id="KAF2176236.1"/>
    </source>
</evidence>
<organism evidence="1 2">
    <name type="scientific">Zopfia rhizophila CBS 207.26</name>
    <dbReference type="NCBI Taxonomy" id="1314779"/>
    <lineage>
        <taxon>Eukaryota</taxon>
        <taxon>Fungi</taxon>
        <taxon>Dikarya</taxon>
        <taxon>Ascomycota</taxon>
        <taxon>Pezizomycotina</taxon>
        <taxon>Dothideomycetes</taxon>
        <taxon>Dothideomycetes incertae sedis</taxon>
        <taxon>Zopfiaceae</taxon>
        <taxon>Zopfia</taxon>
    </lineage>
</organism>
<proteinExistence type="predicted"/>
<protein>
    <submittedName>
        <fullName evidence="1">Uncharacterized protein</fullName>
    </submittedName>
</protein>
<dbReference type="EMBL" id="ML994712">
    <property type="protein sequence ID" value="KAF2176236.1"/>
    <property type="molecule type" value="Genomic_DNA"/>
</dbReference>
<accession>A0A6A6DF79</accession>
<sequence length="63" mass="7269">MYLEIYLQNRSSRPRAASPLSSQSLSCERTLLSTISISSQSHNFPDSQANYSLHFEIDWNNIY</sequence>
<reference evidence="1" key="1">
    <citation type="journal article" date="2020" name="Stud. Mycol.">
        <title>101 Dothideomycetes genomes: a test case for predicting lifestyles and emergence of pathogens.</title>
        <authorList>
            <person name="Haridas S."/>
            <person name="Albert R."/>
            <person name="Binder M."/>
            <person name="Bloem J."/>
            <person name="Labutti K."/>
            <person name="Salamov A."/>
            <person name="Andreopoulos B."/>
            <person name="Baker S."/>
            <person name="Barry K."/>
            <person name="Bills G."/>
            <person name="Bluhm B."/>
            <person name="Cannon C."/>
            <person name="Castanera R."/>
            <person name="Culley D."/>
            <person name="Daum C."/>
            <person name="Ezra D."/>
            <person name="Gonzalez J."/>
            <person name="Henrissat B."/>
            <person name="Kuo A."/>
            <person name="Liang C."/>
            <person name="Lipzen A."/>
            <person name="Lutzoni F."/>
            <person name="Magnuson J."/>
            <person name="Mondo S."/>
            <person name="Nolan M."/>
            <person name="Ohm R."/>
            <person name="Pangilinan J."/>
            <person name="Park H.-J."/>
            <person name="Ramirez L."/>
            <person name="Alfaro M."/>
            <person name="Sun H."/>
            <person name="Tritt A."/>
            <person name="Yoshinaga Y."/>
            <person name="Zwiers L.-H."/>
            <person name="Turgeon B."/>
            <person name="Goodwin S."/>
            <person name="Spatafora J."/>
            <person name="Crous P."/>
            <person name="Grigoriev I."/>
        </authorList>
    </citation>
    <scope>NUCLEOTIDE SEQUENCE</scope>
    <source>
        <strain evidence="1">CBS 207.26</strain>
    </source>
</reference>
<gene>
    <name evidence="1" type="ORF">K469DRAFT_700232</name>
</gene>
<keyword evidence="2" id="KW-1185">Reference proteome</keyword>